<evidence type="ECO:0000313" key="1">
    <source>
        <dbReference type="EMBL" id="KAL3620971.1"/>
    </source>
</evidence>
<dbReference type="PANTHER" id="PTHR36066">
    <property type="entry name" value="TRANSCRIPTION FACTOR BHLH145"/>
    <property type="match status" value="1"/>
</dbReference>
<comment type="caution">
    <text evidence="1">The sequence shown here is derived from an EMBL/GenBank/DDBJ whole genome shotgun (WGS) entry which is preliminary data.</text>
</comment>
<sequence>MSQEFLKSPDLDQMAHAQIDQNYNSPYLNSSTLINDVAFQGQINSDSQAGEFLQLPRPYGNIPYPTENQYFKNSQFTLPHYGLRVSDNKPIDASSAPQEKKFLIFDRSGNHTRLFFRPSFSLQNQVIASSDKLNVASRMDEQFLSNPLTEEKWDENDLNDGESEMLEDSEEIDALLYSDSDDDDEYDDEENDEVTSTMHAPFVIEEGSPKRQRLLDGGYNKSSLVSFECPSDRAGSCNYNGIDSSEIDKKVKIRETLKILESIIPGSRSNKDPVSVIEKAIGYLESMRIEATALGLTGPESNSAT</sequence>
<proteinExistence type="predicted"/>
<dbReference type="InterPro" id="IPR037546">
    <property type="entry name" value="SAC51-like"/>
</dbReference>
<dbReference type="Proteomes" id="UP001632038">
    <property type="component" value="Unassembled WGS sequence"/>
</dbReference>
<accession>A0ABD3BV35</accession>
<dbReference type="EMBL" id="JAVIJP010000066">
    <property type="protein sequence ID" value="KAL3620971.1"/>
    <property type="molecule type" value="Genomic_DNA"/>
</dbReference>
<evidence type="ECO:0000313" key="2">
    <source>
        <dbReference type="Proteomes" id="UP001632038"/>
    </source>
</evidence>
<protein>
    <recommendedName>
        <fullName evidence="3">BHLH domain-containing protein</fullName>
    </recommendedName>
</protein>
<evidence type="ECO:0008006" key="3">
    <source>
        <dbReference type="Google" id="ProtNLM"/>
    </source>
</evidence>
<dbReference type="PANTHER" id="PTHR36066:SF8">
    <property type="entry name" value="TRANSCRIPTION FACTOR SAC51"/>
    <property type="match status" value="1"/>
</dbReference>
<dbReference type="AlphaFoldDB" id="A0ABD3BV35"/>
<keyword evidence="2" id="KW-1185">Reference proteome</keyword>
<organism evidence="1 2">
    <name type="scientific">Castilleja foliolosa</name>
    <dbReference type="NCBI Taxonomy" id="1961234"/>
    <lineage>
        <taxon>Eukaryota</taxon>
        <taxon>Viridiplantae</taxon>
        <taxon>Streptophyta</taxon>
        <taxon>Embryophyta</taxon>
        <taxon>Tracheophyta</taxon>
        <taxon>Spermatophyta</taxon>
        <taxon>Magnoliopsida</taxon>
        <taxon>eudicotyledons</taxon>
        <taxon>Gunneridae</taxon>
        <taxon>Pentapetalae</taxon>
        <taxon>asterids</taxon>
        <taxon>lamiids</taxon>
        <taxon>Lamiales</taxon>
        <taxon>Orobanchaceae</taxon>
        <taxon>Pedicularideae</taxon>
        <taxon>Castillejinae</taxon>
        <taxon>Castilleja</taxon>
    </lineage>
</organism>
<name>A0ABD3BV35_9LAMI</name>
<gene>
    <name evidence="1" type="ORF">CASFOL_035883</name>
</gene>
<reference evidence="2" key="1">
    <citation type="journal article" date="2024" name="IScience">
        <title>Strigolactones Initiate the Formation of Haustorium-like Structures in Castilleja.</title>
        <authorList>
            <person name="Buerger M."/>
            <person name="Peterson D."/>
            <person name="Chory J."/>
        </authorList>
    </citation>
    <scope>NUCLEOTIDE SEQUENCE [LARGE SCALE GENOMIC DNA]</scope>
</reference>